<reference evidence="1 2" key="1">
    <citation type="submission" date="2017-06" db="EMBL/GenBank/DDBJ databases">
        <authorList>
            <person name="Kim H.J."/>
            <person name="Triplett B.A."/>
        </authorList>
    </citation>
    <scope>NUCLEOTIDE SEQUENCE [LARGE SCALE GENOMIC DNA]</scope>
    <source>
        <strain evidence="1 2">DSM 14713</strain>
    </source>
</reference>
<proteinExistence type="predicted"/>
<accession>A0A250ISH5</accession>
<organism evidence="1 2">
    <name type="scientific">Melittangium boletus DSM 14713</name>
    <dbReference type="NCBI Taxonomy" id="1294270"/>
    <lineage>
        <taxon>Bacteria</taxon>
        <taxon>Pseudomonadati</taxon>
        <taxon>Myxococcota</taxon>
        <taxon>Myxococcia</taxon>
        <taxon>Myxococcales</taxon>
        <taxon>Cystobacterineae</taxon>
        <taxon>Archangiaceae</taxon>
        <taxon>Melittangium</taxon>
    </lineage>
</organism>
<evidence type="ECO:0000313" key="1">
    <source>
        <dbReference type="EMBL" id="ATB34192.1"/>
    </source>
</evidence>
<keyword evidence="2" id="KW-1185">Reference proteome</keyword>
<dbReference type="RefSeq" id="WP_157823929.1">
    <property type="nucleotide sequence ID" value="NZ_CP022163.1"/>
</dbReference>
<dbReference type="OrthoDB" id="5522957at2"/>
<dbReference type="KEGG" id="mbd:MEBOL_007693"/>
<evidence type="ECO:0000313" key="2">
    <source>
        <dbReference type="Proteomes" id="UP000217289"/>
    </source>
</evidence>
<protein>
    <submittedName>
        <fullName evidence="1">Uncharacterized protein</fullName>
    </submittedName>
</protein>
<gene>
    <name evidence="1" type="ORF">MEBOL_007693</name>
</gene>
<dbReference type="Proteomes" id="UP000217289">
    <property type="component" value="Chromosome"/>
</dbReference>
<dbReference type="AlphaFoldDB" id="A0A250ISH5"/>
<sequence>MATTKSPLRQLASELLALPLGLWMGLGAAAWTLSGCLIPQDEAFLSELPIPRNRPPRIVEKQVQPSERIIRGYGSDFCSMEFSVIVEDPDVGNTLTANWFVDYDPNQPRGADRVVRLDPKDDNVVRDERAYFQPNFNSAVFDRLNTPGDHIVEVLVADSALVGRDPQPTVIKLPNGQDFADPGYTVSYVWFVRTEAGRECL</sequence>
<dbReference type="EMBL" id="CP022163">
    <property type="protein sequence ID" value="ATB34192.1"/>
    <property type="molecule type" value="Genomic_DNA"/>
</dbReference>
<name>A0A250ISH5_9BACT</name>